<evidence type="ECO:0000313" key="5">
    <source>
        <dbReference type="Proteomes" id="UP000053558"/>
    </source>
</evidence>
<dbReference type="InterPro" id="IPR000639">
    <property type="entry name" value="Epox_hydrolase-like"/>
</dbReference>
<dbReference type="Gene3D" id="3.40.50.1820">
    <property type="entry name" value="alpha/beta hydrolase"/>
    <property type="match status" value="1"/>
</dbReference>
<dbReference type="EMBL" id="JH711586">
    <property type="protein sequence ID" value="EIW76350.1"/>
    <property type="molecule type" value="Genomic_DNA"/>
</dbReference>
<dbReference type="PRINTS" id="PR00412">
    <property type="entry name" value="EPOXHYDRLASE"/>
</dbReference>
<evidence type="ECO:0000256" key="2">
    <source>
        <dbReference type="ARBA" id="ARBA00038334"/>
    </source>
</evidence>
<name>A0A5M3MC05_CONPW</name>
<dbReference type="OrthoDB" id="284184at2759"/>
<proteinExistence type="inferred from homology"/>
<comment type="caution">
    <text evidence="4">The sequence shown here is derived from an EMBL/GenBank/DDBJ whole genome shotgun (WGS) entry which is preliminary data.</text>
</comment>
<dbReference type="AlphaFoldDB" id="A0A5M3MC05"/>
<accession>A0A5M3MC05</accession>
<dbReference type="Pfam" id="PF00561">
    <property type="entry name" value="Abhydrolase_1"/>
    <property type="match status" value="1"/>
</dbReference>
<dbReference type="InterPro" id="IPR029058">
    <property type="entry name" value="AB_hydrolase_fold"/>
</dbReference>
<keyword evidence="5" id="KW-1185">Reference proteome</keyword>
<dbReference type="Proteomes" id="UP000053558">
    <property type="component" value="Unassembled WGS sequence"/>
</dbReference>
<dbReference type="GeneID" id="19211559"/>
<sequence length="335" mass="37671">MNPANPGSFNHRTAKLSTGRTYHFIDQSPADVSRNAPTILCLHGFPDLWYGWRFQIAPWNRAGYRVVVPDLLGYGGTDMPGEVEAYSSKNICRDLAALLDFLGISKAIVAGHDWGAFTAARFALWHPDRLSALVIVSVPFTPPAPHYRAPEEAAKIYPDFGYQVYFADPRSSSEIESDLSFFFRLLFRNGNPVGWSKLGELKGLMSNIQKVDLPTQGLILTEEEHKYYISQFQRGINGPLSYYRTGRHRFEEEKAGRLPSSLPKELPVLFIYGTVDQTCPPPAVKSMHKFIPNLDDVALPNVGHWALLEEPKKVAEIVEQWLKKNGQAPEARSRL</sequence>
<dbReference type="GO" id="GO:0016787">
    <property type="term" value="F:hydrolase activity"/>
    <property type="evidence" value="ECO:0007669"/>
    <property type="project" value="UniProtKB-KW"/>
</dbReference>
<dbReference type="RefSeq" id="XP_007773584.1">
    <property type="nucleotide sequence ID" value="XM_007775394.1"/>
</dbReference>
<feature type="domain" description="AB hydrolase-1" evidence="3">
    <location>
        <begin position="37"/>
        <end position="311"/>
    </location>
</feature>
<dbReference type="InterPro" id="IPR000073">
    <property type="entry name" value="AB_hydrolase_1"/>
</dbReference>
<reference evidence="5" key="1">
    <citation type="journal article" date="2012" name="Science">
        <title>The Paleozoic origin of enzymatic lignin decomposition reconstructed from 31 fungal genomes.</title>
        <authorList>
            <person name="Floudas D."/>
            <person name="Binder M."/>
            <person name="Riley R."/>
            <person name="Barry K."/>
            <person name="Blanchette R.A."/>
            <person name="Henrissat B."/>
            <person name="Martinez A.T."/>
            <person name="Otillar R."/>
            <person name="Spatafora J.W."/>
            <person name="Yadav J.S."/>
            <person name="Aerts A."/>
            <person name="Benoit I."/>
            <person name="Boyd A."/>
            <person name="Carlson A."/>
            <person name="Copeland A."/>
            <person name="Coutinho P.M."/>
            <person name="de Vries R.P."/>
            <person name="Ferreira P."/>
            <person name="Findley K."/>
            <person name="Foster B."/>
            <person name="Gaskell J."/>
            <person name="Glotzer D."/>
            <person name="Gorecki P."/>
            <person name="Heitman J."/>
            <person name="Hesse C."/>
            <person name="Hori C."/>
            <person name="Igarashi K."/>
            <person name="Jurgens J.A."/>
            <person name="Kallen N."/>
            <person name="Kersten P."/>
            <person name="Kohler A."/>
            <person name="Kuees U."/>
            <person name="Kumar T.K.A."/>
            <person name="Kuo A."/>
            <person name="LaButti K."/>
            <person name="Larrondo L.F."/>
            <person name="Lindquist E."/>
            <person name="Ling A."/>
            <person name="Lombard V."/>
            <person name="Lucas S."/>
            <person name="Lundell T."/>
            <person name="Martin R."/>
            <person name="McLaughlin D.J."/>
            <person name="Morgenstern I."/>
            <person name="Morin E."/>
            <person name="Murat C."/>
            <person name="Nagy L.G."/>
            <person name="Nolan M."/>
            <person name="Ohm R.A."/>
            <person name="Patyshakuliyeva A."/>
            <person name="Rokas A."/>
            <person name="Ruiz-Duenas F.J."/>
            <person name="Sabat G."/>
            <person name="Salamov A."/>
            <person name="Samejima M."/>
            <person name="Schmutz J."/>
            <person name="Slot J.C."/>
            <person name="St John F."/>
            <person name="Stenlid J."/>
            <person name="Sun H."/>
            <person name="Sun S."/>
            <person name="Syed K."/>
            <person name="Tsang A."/>
            <person name="Wiebenga A."/>
            <person name="Young D."/>
            <person name="Pisabarro A."/>
            <person name="Eastwood D.C."/>
            <person name="Martin F."/>
            <person name="Cullen D."/>
            <person name="Grigoriev I.V."/>
            <person name="Hibbett D.S."/>
        </authorList>
    </citation>
    <scope>NUCLEOTIDE SEQUENCE [LARGE SCALE GENOMIC DNA]</scope>
    <source>
        <strain evidence="5">RWD-64-598 SS2</strain>
    </source>
</reference>
<dbReference type="KEGG" id="cput:CONPUDRAFT_93019"/>
<organism evidence="4 5">
    <name type="scientific">Coniophora puteana (strain RWD-64-598)</name>
    <name type="common">Brown rot fungus</name>
    <dbReference type="NCBI Taxonomy" id="741705"/>
    <lineage>
        <taxon>Eukaryota</taxon>
        <taxon>Fungi</taxon>
        <taxon>Dikarya</taxon>
        <taxon>Basidiomycota</taxon>
        <taxon>Agaricomycotina</taxon>
        <taxon>Agaricomycetes</taxon>
        <taxon>Agaricomycetidae</taxon>
        <taxon>Boletales</taxon>
        <taxon>Coniophorineae</taxon>
        <taxon>Coniophoraceae</taxon>
        <taxon>Coniophora</taxon>
    </lineage>
</organism>
<protein>
    <submittedName>
        <fullName evidence="4">Alpha beta-hydrolase</fullName>
    </submittedName>
</protein>
<evidence type="ECO:0000256" key="1">
    <source>
        <dbReference type="ARBA" id="ARBA00022801"/>
    </source>
</evidence>
<dbReference type="PANTHER" id="PTHR43329">
    <property type="entry name" value="EPOXIDE HYDROLASE"/>
    <property type="match status" value="1"/>
</dbReference>
<comment type="similarity">
    <text evidence="2">Belongs to the AB hydrolase superfamily. Epoxide hydrolase family.</text>
</comment>
<dbReference type="OMA" id="PWTLAKI"/>
<dbReference type="PRINTS" id="PR00111">
    <property type="entry name" value="ABHYDROLASE"/>
</dbReference>
<keyword evidence="1 4" id="KW-0378">Hydrolase</keyword>
<evidence type="ECO:0000313" key="4">
    <source>
        <dbReference type="EMBL" id="EIW76350.1"/>
    </source>
</evidence>
<evidence type="ECO:0000259" key="3">
    <source>
        <dbReference type="Pfam" id="PF00561"/>
    </source>
</evidence>
<dbReference type="SUPFAM" id="SSF53474">
    <property type="entry name" value="alpha/beta-Hydrolases"/>
    <property type="match status" value="1"/>
</dbReference>
<gene>
    <name evidence="4" type="ORF">CONPUDRAFT_93019</name>
</gene>